<dbReference type="Pfam" id="PF00440">
    <property type="entry name" value="TetR_N"/>
    <property type="match status" value="1"/>
</dbReference>
<keyword evidence="3" id="KW-0804">Transcription</keyword>
<evidence type="ECO:0000313" key="6">
    <source>
        <dbReference type="EMBL" id="TQR85804.1"/>
    </source>
</evidence>
<dbReference type="SUPFAM" id="SSF46689">
    <property type="entry name" value="Homeodomain-like"/>
    <property type="match status" value="1"/>
</dbReference>
<keyword evidence="7" id="KW-1185">Reference proteome</keyword>
<comment type="caution">
    <text evidence="6">The sequence shown here is derived from an EMBL/GenBank/DDBJ whole genome shotgun (WGS) entry which is preliminary data.</text>
</comment>
<dbReference type="Proteomes" id="UP000315759">
    <property type="component" value="Unassembled WGS sequence"/>
</dbReference>
<dbReference type="SUPFAM" id="SSF48498">
    <property type="entry name" value="Tetracyclin repressor-like, C-terminal domain"/>
    <property type="match status" value="1"/>
</dbReference>
<dbReference type="PRINTS" id="PR00455">
    <property type="entry name" value="HTHTETR"/>
</dbReference>
<gene>
    <name evidence="6" type="ORF">D8S82_14675</name>
</gene>
<dbReference type="EMBL" id="VIFX01000017">
    <property type="protein sequence ID" value="TQR85804.1"/>
    <property type="molecule type" value="Genomic_DNA"/>
</dbReference>
<dbReference type="Pfam" id="PF21597">
    <property type="entry name" value="TetR_C_43"/>
    <property type="match status" value="1"/>
</dbReference>
<dbReference type="InterPro" id="IPR036271">
    <property type="entry name" value="Tet_transcr_reg_TetR-rel_C_sf"/>
</dbReference>
<feature type="DNA-binding region" description="H-T-H motif" evidence="4">
    <location>
        <begin position="49"/>
        <end position="68"/>
    </location>
</feature>
<dbReference type="InterPro" id="IPR001647">
    <property type="entry name" value="HTH_TetR"/>
</dbReference>
<evidence type="ECO:0000313" key="7">
    <source>
        <dbReference type="Proteomes" id="UP000315759"/>
    </source>
</evidence>
<dbReference type="GO" id="GO:0000976">
    <property type="term" value="F:transcription cis-regulatory region binding"/>
    <property type="evidence" value="ECO:0007669"/>
    <property type="project" value="TreeGrafter"/>
</dbReference>
<proteinExistence type="predicted"/>
<protein>
    <submittedName>
        <fullName evidence="6">TetR/AcrR family transcriptional regulator</fullName>
    </submittedName>
</protein>
<dbReference type="AlphaFoldDB" id="A0A544W0N5"/>
<keyword evidence="1" id="KW-0805">Transcription regulation</keyword>
<dbReference type="Gene3D" id="1.10.357.10">
    <property type="entry name" value="Tetracycline Repressor, domain 2"/>
    <property type="match status" value="1"/>
</dbReference>
<dbReference type="PANTHER" id="PTHR30055">
    <property type="entry name" value="HTH-TYPE TRANSCRIPTIONAL REGULATOR RUTR"/>
    <property type="match status" value="1"/>
</dbReference>
<dbReference type="GO" id="GO:0003700">
    <property type="term" value="F:DNA-binding transcription factor activity"/>
    <property type="evidence" value="ECO:0007669"/>
    <property type="project" value="TreeGrafter"/>
</dbReference>
<evidence type="ECO:0000259" key="5">
    <source>
        <dbReference type="PROSITE" id="PS50977"/>
    </source>
</evidence>
<sequence>MWGDSPLTQGGLSVATQTSRPLRADAQRNRDAILSAALAIFDAEGINAPIDCIATTAGVGNATLYRNFPTRNDLLAAVIEKSIVEIIDGSAELEQEMSADDALREWLQRVAWQLRIWNDLPTCIATSIEDDTSPVQDVTARLTDRTRHFLDRAKAEGAASADVTADELFELVTAISWAIDRFGDDPQRARARVALATAGAFKGR</sequence>
<accession>A0A544W0N5</accession>
<dbReference type="PROSITE" id="PS50977">
    <property type="entry name" value="HTH_TETR_2"/>
    <property type="match status" value="1"/>
</dbReference>
<feature type="domain" description="HTH tetR-type" evidence="5">
    <location>
        <begin position="27"/>
        <end position="86"/>
    </location>
</feature>
<organism evidence="6 7">
    <name type="scientific">Mycolicibacterium hodleri</name>
    <dbReference type="NCBI Taxonomy" id="49897"/>
    <lineage>
        <taxon>Bacteria</taxon>
        <taxon>Bacillati</taxon>
        <taxon>Actinomycetota</taxon>
        <taxon>Actinomycetes</taxon>
        <taxon>Mycobacteriales</taxon>
        <taxon>Mycobacteriaceae</taxon>
        <taxon>Mycolicibacterium</taxon>
    </lineage>
</organism>
<dbReference type="InterPro" id="IPR050109">
    <property type="entry name" value="HTH-type_TetR-like_transc_reg"/>
</dbReference>
<dbReference type="InterPro" id="IPR009057">
    <property type="entry name" value="Homeodomain-like_sf"/>
</dbReference>
<name>A0A544W0N5_9MYCO</name>
<evidence type="ECO:0000256" key="4">
    <source>
        <dbReference type="PROSITE-ProRule" id="PRU00335"/>
    </source>
</evidence>
<dbReference type="PANTHER" id="PTHR30055:SF234">
    <property type="entry name" value="HTH-TYPE TRANSCRIPTIONAL REGULATOR BETI"/>
    <property type="match status" value="1"/>
</dbReference>
<evidence type="ECO:0000256" key="2">
    <source>
        <dbReference type="ARBA" id="ARBA00023125"/>
    </source>
</evidence>
<evidence type="ECO:0000256" key="1">
    <source>
        <dbReference type="ARBA" id="ARBA00023015"/>
    </source>
</evidence>
<evidence type="ECO:0000256" key="3">
    <source>
        <dbReference type="ARBA" id="ARBA00023163"/>
    </source>
</evidence>
<keyword evidence="2 4" id="KW-0238">DNA-binding</keyword>
<dbReference type="InterPro" id="IPR049445">
    <property type="entry name" value="TetR_SbtR-like_C"/>
</dbReference>
<reference evidence="6 7" key="1">
    <citation type="submission" date="2018-10" db="EMBL/GenBank/DDBJ databases">
        <title>Draft genome of Mycobacterium hodleri strain B.</title>
        <authorList>
            <person name="Amande T.J."/>
            <person name="Mcgenity T.J."/>
        </authorList>
    </citation>
    <scope>NUCLEOTIDE SEQUENCE [LARGE SCALE GENOMIC DNA]</scope>
    <source>
        <strain evidence="6 7">B</strain>
    </source>
</reference>